<comment type="caution">
    <text evidence="1">The sequence shown here is derived from an EMBL/GenBank/DDBJ whole genome shotgun (WGS) entry which is preliminary data.</text>
</comment>
<reference evidence="1 2" key="1">
    <citation type="submission" date="2022-05" db="EMBL/GenBank/DDBJ databases">
        <title>A multi-omics perspective on studying reproductive biology in Daphnia sinensis.</title>
        <authorList>
            <person name="Jia J."/>
        </authorList>
    </citation>
    <scope>NUCLEOTIDE SEQUENCE [LARGE SCALE GENOMIC DNA]</scope>
    <source>
        <strain evidence="1 2">WSL</strain>
    </source>
</reference>
<sequence length="157" mass="18907">MQLVLSNVNEFMDCRMKLNRRMLILPGNLQFLISLFCTFWDNKHAHEIASKDNSIVTLYTSICTQHSRRCQLKLKLTKEEVLTGFSFEMHRNDALLGSLMSTYVSCHHQNYYMQWDVVYQKSCIIRRHDKRYNYARIWIFYVTKKRRSPASSYIDYR</sequence>
<gene>
    <name evidence="1" type="ORF">GHT06_014708</name>
</gene>
<organism evidence="1 2">
    <name type="scientific">Daphnia sinensis</name>
    <dbReference type="NCBI Taxonomy" id="1820382"/>
    <lineage>
        <taxon>Eukaryota</taxon>
        <taxon>Metazoa</taxon>
        <taxon>Ecdysozoa</taxon>
        <taxon>Arthropoda</taxon>
        <taxon>Crustacea</taxon>
        <taxon>Branchiopoda</taxon>
        <taxon>Diplostraca</taxon>
        <taxon>Cladocera</taxon>
        <taxon>Anomopoda</taxon>
        <taxon>Daphniidae</taxon>
        <taxon>Daphnia</taxon>
        <taxon>Daphnia similis group</taxon>
    </lineage>
</organism>
<accession>A0AAD5PS91</accession>
<evidence type="ECO:0000313" key="1">
    <source>
        <dbReference type="EMBL" id="KAI9557956.1"/>
    </source>
</evidence>
<dbReference type="Proteomes" id="UP000820818">
    <property type="component" value="Linkage Group LG5"/>
</dbReference>
<evidence type="ECO:0000313" key="2">
    <source>
        <dbReference type="Proteomes" id="UP000820818"/>
    </source>
</evidence>
<dbReference type="AlphaFoldDB" id="A0AAD5PS91"/>
<proteinExistence type="predicted"/>
<protein>
    <submittedName>
        <fullName evidence="1">Uncharacterized protein</fullName>
    </submittedName>
</protein>
<keyword evidence="2" id="KW-1185">Reference proteome</keyword>
<name>A0AAD5PS91_9CRUS</name>
<dbReference type="EMBL" id="WJBH02000005">
    <property type="protein sequence ID" value="KAI9557956.1"/>
    <property type="molecule type" value="Genomic_DNA"/>
</dbReference>